<sequence length="345" mass="37785">MKKHVTPIVAAALLAATPALAEGKLTVTTYGGSYTESQREAYYKPFESEMGIPVQEEVASEVWPTVKAQIDAGNVTWDVVTGETSTIILGCDTGLLEPIDWSLIDQTKLIPDAIQECGVGTIVQSSVMAYDADKITGDAPTTAADFFDLTKYPGKRAMRKSPATTLEFALIGDGVAKEDVYQVLSTPEGLDRAFAKLDSIKDQVIWWEASSQPMQLLSDGEVAMTTSWSGRVTTANRMDGKNFEIIWDGQNYDVDFFAVIRGAPHKDDAMKFIAFATDPKRQAKQMEYISYGPTHVDAGAMLPEGLAEQLPNYPDNLAKGIKNDSAFWADNLDTLQARFQAWLTQ</sequence>
<keyword evidence="4" id="KW-1185">Reference proteome</keyword>
<dbReference type="AlphaFoldDB" id="A0A916ZV34"/>
<dbReference type="EMBL" id="BMFJ01000001">
    <property type="protein sequence ID" value="GGE15346.1"/>
    <property type="molecule type" value="Genomic_DNA"/>
</dbReference>
<reference evidence="4" key="1">
    <citation type="journal article" date="2019" name="Int. J. Syst. Evol. Microbiol.">
        <title>The Global Catalogue of Microorganisms (GCM) 10K type strain sequencing project: providing services to taxonomists for standard genome sequencing and annotation.</title>
        <authorList>
            <consortium name="The Broad Institute Genomics Platform"/>
            <consortium name="The Broad Institute Genome Sequencing Center for Infectious Disease"/>
            <person name="Wu L."/>
            <person name="Ma J."/>
        </authorList>
    </citation>
    <scope>NUCLEOTIDE SEQUENCE [LARGE SCALE GENOMIC DNA]</scope>
    <source>
        <strain evidence="4">CGMCC 1.12664</strain>
    </source>
</reference>
<protein>
    <submittedName>
        <fullName evidence="3">ABC transporter substrate-binding protein</fullName>
    </submittedName>
</protein>
<evidence type="ECO:0000256" key="1">
    <source>
        <dbReference type="ARBA" id="ARBA00022729"/>
    </source>
</evidence>
<feature type="chain" id="PRO_5037020360" evidence="2">
    <location>
        <begin position="22"/>
        <end position="345"/>
    </location>
</feature>
<gene>
    <name evidence="3" type="ORF">GCM10011360_00200</name>
</gene>
<dbReference type="RefSeq" id="WP_188475612.1">
    <property type="nucleotide sequence ID" value="NZ_BMFJ01000001.1"/>
</dbReference>
<proteinExistence type="predicted"/>
<dbReference type="PANTHER" id="PTHR30222">
    <property type="entry name" value="SPERMIDINE/PUTRESCINE-BINDING PERIPLASMIC PROTEIN"/>
    <property type="match status" value="1"/>
</dbReference>
<dbReference type="Proteomes" id="UP000612855">
    <property type="component" value="Unassembled WGS sequence"/>
</dbReference>
<comment type="caution">
    <text evidence="3">The sequence shown here is derived from an EMBL/GenBank/DDBJ whole genome shotgun (WGS) entry which is preliminary data.</text>
</comment>
<organism evidence="3 4">
    <name type="scientific">Primorskyibacter flagellatus</name>
    <dbReference type="NCBI Taxonomy" id="1387277"/>
    <lineage>
        <taxon>Bacteria</taxon>
        <taxon>Pseudomonadati</taxon>
        <taxon>Pseudomonadota</taxon>
        <taxon>Alphaproteobacteria</taxon>
        <taxon>Rhodobacterales</taxon>
        <taxon>Roseobacteraceae</taxon>
        <taxon>Primorskyibacter</taxon>
    </lineage>
</organism>
<dbReference type="CDD" id="cd13589">
    <property type="entry name" value="PBP2_polyamine_RpCGA009"/>
    <property type="match status" value="1"/>
</dbReference>
<name>A0A916ZV34_9RHOB</name>
<keyword evidence="1 2" id="KW-0732">Signal</keyword>
<accession>A0A916ZV34</accession>
<evidence type="ECO:0000313" key="3">
    <source>
        <dbReference type="EMBL" id="GGE15346.1"/>
    </source>
</evidence>
<dbReference type="InterPro" id="IPR006059">
    <property type="entry name" value="SBP"/>
</dbReference>
<evidence type="ECO:0000313" key="4">
    <source>
        <dbReference type="Proteomes" id="UP000612855"/>
    </source>
</evidence>
<feature type="signal peptide" evidence="2">
    <location>
        <begin position="1"/>
        <end position="21"/>
    </location>
</feature>
<evidence type="ECO:0000256" key="2">
    <source>
        <dbReference type="SAM" id="SignalP"/>
    </source>
</evidence>
<dbReference type="SUPFAM" id="SSF53850">
    <property type="entry name" value="Periplasmic binding protein-like II"/>
    <property type="match status" value="1"/>
</dbReference>
<dbReference type="Pfam" id="PF13416">
    <property type="entry name" value="SBP_bac_8"/>
    <property type="match status" value="1"/>
</dbReference>
<dbReference type="PANTHER" id="PTHR30222:SF2">
    <property type="entry name" value="ABC TRANSPORTER SUBSTRATE-BINDING PROTEIN"/>
    <property type="match status" value="1"/>
</dbReference>
<dbReference type="Gene3D" id="3.40.190.10">
    <property type="entry name" value="Periplasmic binding protein-like II"/>
    <property type="match status" value="2"/>
</dbReference>